<dbReference type="KEGG" id="rcr:NCTC10994_01728"/>
<keyword evidence="8" id="KW-1185">Reference proteome</keyword>
<feature type="binding site" evidence="5">
    <location>
        <position position="100"/>
    </location>
    <ligand>
        <name>S-adenosyl-L-methionine</name>
        <dbReference type="ChEBI" id="CHEBI:59789"/>
    </ligand>
</feature>
<dbReference type="GO" id="GO:0003723">
    <property type="term" value="F:RNA binding"/>
    <property type="evidence" value="ECO:0007669"/>
    <property type="project" value="UniProtKB-UniRule"/>
</dbReference>
<evidence type="ECO:0000256" key="3">
    <source>
        <dbReference type="ARBA" id="ARBA00022691"/>
    </source>
</evidence>
<dbReference type="GO" id="GO:0005829">
    <property type="term" value="C:cytosol"/>
    <property type="evidence" value="ECO:0007669"/>
    <property type="project" value="TreeGrafter"/>
</dbReference>
<reference evidence="7 8" key="1">
    <citation type="submission" date="2018-06" db="EMBL/GenBank/DDBJ databases">
        <authorList>
            <consortium name="Pathogen Informatics"/>
            <person name="Doyle S."/>
        </authorList>
    </citation>
    <scope>NUCLEOTIDE SEQUENCE [LARGE SCALE GENOMIC DNA]</scope>
    <source>
        <strain evidence="7 8">NCTC10994</strain>
    </source>
</reference>
<dbReference type="EMBL" id="LS483468">
    <property type="protein sequence ID" value="SQI30768.1"/>
    <property type="molecule type" value="Genomic_DNA"/>
</dbReference>
<evidence type="ECO:0000259" key="6">
    <source>
        <dbReference type="SMART" id="SM00650"/>
    </source>
</evidence>
<keyword evidence="1 5" id="KW-0489">Methyltransferase</keyword>
<feature type="domain" description="Ribosomal RNA adenine methylase transferase N-terminal" evidence="6">
    <location>
        <begin position="21"/>
        <end position="181"/>
    </location>
</feature>
<proteinExistence type="inferred from homology"/>
<organism evidence="7 8">
    <name type="scientific">Rhodococcus coprophilus</name>
    <dbReference type="NCBI Taxonomy" id="38310"/>
    <lineage>
        <taxon>Bacteria</taxon>
        <taxon>Bacillati</taxon>
        <taxon>Actinomycetota</taxon>
        <taxon>Actinomycetes</taxon>
        <taxon>Mycobacteriales</taxon>
        <taxon>Nocardiaceae</taxon>
        <taxon>Rhodococcus</taxon>
    </lineage>
</organism>
<dbReference type="SMART" id="SM00650">
    <property type="entry name" value="rADc"/>
    <property type="match status" value="1"/>
</dbReference>
<accession>A0A2X4U6C4</accession>
<dbReference type="Pfam" id="PF00398">
    <property type="entry name" value="RrnaAD"/>
    <property type="match status" value="1"/>
</dbReference>
<dbReference type="EC" id="2.1.1.184" evidence="7"/>
<name>A0A2X4U6C4_9NOCA</name>
<dbReference type="STRING" id="1219011.GCA_001895045_02821"/>
<evidence type="ECO:0000313" key="7">
    <source>
        <dbReference type="EMBL" id="SQI30768.1"/>
    </source>
</evidence>
<dbReference type="GO" id="GO:0052910">
    <property type="term" value="F:23S rRNA (adenine(2085)-N(6))-dimethyltransferase activity"/>
    <property type="evidence" value="ECO:0007669"/>
    <property type="project" value="UniProtKB-EC"/>
</dbReference>
<feature type="binding site" evidence="5">
    <location>
        <position position="16"/>
    </location>
    <ligand>
        <name>S-adenosyl-L-methionine</name>
        <dbReference type="ChEBI" id="CHEBI:59789"/>
    </ligand>
</feature>
<dbReference type="PROSITE" id="PS01131">
    <property type="entry name" value="RRNA_A_DIMETH"/>
    <property type="match status" value="1"/>
</dbReference>
<dbReference type="CDD" id="cd02440">
    <property type="entry name" value="AdoMet_MTases"/>
    <property type="match status" value="1"/>
</dbReference>
<feature type="binding site" evidence="5">
    <location>
        <position position="40"/>
    </location>
    <ligand>
        <name>S-adenosyl-L-methionine</name>
        <dbReference type="ChEBI" id="CHEBI:59789"/>
    </ligand>
</feature>
<evidence type="ECO:0000313" key="8">
    <source>
        <dbReference type="Proteomes" id="UP000249091"/>
    </source>
</evidence>
<keyword evidence="4 5" id="KW-0694">RNA-binding</keyword>
<evidence type="ECO:0000256" key="5">
    <source>
        <dbReference type="PROSITE-ProRule" id="PRU01026"/>
    </source>
</evidence>
<dbReference type="PROSITE" id="PS51689">
    <property type="entry name" value="SAM_RNA_A_N6_MT"/>
    <property type="match status" value="1"/>
</dbReference>
<keyword evidence="3 5" id="KW-0949">S-adenosyl-L-methionine</keyword>
<dbReference type="EC" id="2.1.1.-" evidence="7"/>
<dbReference type="InterPro" id="IPR029063">
    <property type="entry name" value="SAM-dependent_MTases_sf"/>
</dbReference>
<dbReference type="Gene3D" id="3.40.50.150">
    <property type="entry name" value="Vaccinia Virus protein VP39"/>
    <property type="match status" value="1"/>
</dbReference>
<keyword evidence="2 5" id="KW-0808">Transferase</keyword>
<dbReference type="InterPro" id="IPR020598">
    <property type="entry name" value="rRNA_Ade_methylase_Trfase_N"/>
</dbReference>
<dbReference type="InterPro" id="IPR020596">
    <property type="entry name" value="rRNA_Ade_Mease_Trfase_CS"/>
</dbReference>
<dbReference type="InterPro" id="IPR001737">
    <property type="entry name" value="KsgA/Erm"/>
</dbReference>
<evidence type="ECO:0000256" key="1">
    <source>
        <dbReference type="ARBA" id="ARBA00022603"/>
    </source>
</evidence>
<dbReference type="NCBIfam" id="NF000499">
    <property type="entry name" value="Erm23S_rRNA_broad"/>
    <property type="match status" value="1"/>
</dbReference>
<sequence length="269" mass="29738">MPTYRAGRHELGQNFLTDRNVVDTIVGLVSRTDGPIIEIGAGAGALTLPLQKLRRPITAVEIDPRLAQKLRDRVGPSTTIVHGDFLRYRLPRTPHTVVGNLPFHHTTAMLRCILNSGNWTTSVLLVQWEVARRRAAVGGATMMTAQWWPWCDFGLVSRIPASAFTPQPGVDAGLMTVTRRPVPLVDPVLRPRYSAFVHAVFVSKGHGLRQILARTVGAPVRSSAEKWLAAQTLRGTPLPRDLTADQWSELFAIADRCSPPSDRNRVARR</sequence>
<feature type="binding site" evidence="5">
    <location>
        <position position="61"/>
    </location>
    <ligand>
        <name>S-adenosyl-L-methionine</name>
        <dbReference type="ChEBI" id="CHEBI:59789"/>
    </ligand>
</feature>
<feature type="binding site" evidence="5">
    <location>
        <position position="14"/>
    </location>
    <ligand>
        <name>S-adenosyl-L-methionine</name>
        <dbReference type="ChEBI" id="CHEBI:59789"/>
    </ligand>
</feature>
<dbReference type="RefSeq" id="WP_072701590.1">
    <property type="nucleotide sequence ID" value="NZ_JAFBBL010000001.1"/>
</dbReference>
<dbReference type="PANTHER" id="PTHR11727">
    <property type="entry name" value="DIMETHYLADENOSINE TRANSFERASE"/>
    <property type="match status" value="1"/>
</dbReference>
<evidence type="ECO:0000256" key="2">
    <source>
        <dbReference type="ARBA" id="ARBA00022679"/>
    </source>
</evidence>
<dbReference type="SUPFAM" id="SSF53335">
    <property type="entry name" value="S-adenosyl-L-methionine-dependent methyltransferases"/>
    <property type="match status" value="1"/>
</dbReference>
<gene>
    <name evidence="7" type="primary">ksgA_2</name>
    <name evidence="7" type="ORF">NCTC10994_01728</name>
</gene>
<comment type="similarity">
    <text evidence="5">Belongs to the class I-like SAM-binding methyltransferase superfamily. rRNA adenine N(6)-methyltransferase family.</text>
</comment>
<dbReference type="GO" id="GO:0000179">
    <property type="term" value="F:rRNA (adenine-N6,N6-)-dimethyltransferase activity"/>
    <property type="evidence" value="ECO:0007669"/>
    <property type="project" value="UniProtKB-UniRule"/>
</dbReference>
<evidence type="ECO:0000256" key="4">
    <source>
        <dbReference type="ARBA" id="ARBA00022884"/>
    </source>
</evidence>
<dbReference type="Proteomes" id="UP000249091">
    <property type="component" value="Chromosome 1"/>
</dbReference>
<dbReference type="AlphaFoldDB" id="A0A2X4U6C4"/>
<feature type="binding site" evidence="5">
    <location>
        <position position="84"/>
    </location>
    <ligand>
        <name>S-adenosyl-L-methionine</name>
        <dbReference type="ChEBI" id="CHEBI:59789"/>
    </ligand>
</feature>
<dbReference type="PANTHER" id="PTHR11727:SF7">
    <property type="entry name" value="DIMETHYLADENOSINE TRANSFERASE-RELATED"/>
    <property type="match status" value="1"/>
</dbReference>
<protein>
    <submittedName>
        <fullName evidence="7">Dimethyladenosine transferase</fullName>
        <ecNumber evidence="7">2.1.1.-</ecNumber>
        <ecNumber evidence="7">2.1.1.184</ecNumber>
    </submittedName>
</protein>